<evidence type="ECO:0000256" key="6">
    <source>
        <dbReference type="ARBA" id="ARBA00023242"/>
    </source>
</evidence>
<evidence type="ECO:0000256" key="1">
    <source>
        <dbReference type="ARBA" id="ARBA00004123"/>
    </source>
</evidence>
<keyword evidence="9" id="KW-1185">Reference proteome</keyword>
<evidence type="ECO:0000256" key="4">
    <source>
        <dbReference type="ARBA" id="ARBA00022454"/>
    </source>
</evidence>
<evidence type="ECO:0000256" key="5">
    <source>
        <dbReference type="ARBA" id="ARBA00023125"/>
    </source>
</evidence>
<dbReference type="AlphaFoldDB" id="A0A8J5I735"/>
<organism evidence="8 9">
    <name type="scientific">Phytophthora aleatoria</name>
    <dbReference type="NCBI Taxonomy" id="2496075"/>
    <lineage>
        <taxon>Eukaryota</taxon>
        <taxon>Sar</taxon>
        <taxon>Stramenopiles</taxon>
        <taxon>Oomycota</taxon>
        <taxon>Peronosporomycetes</taxon>
        <taxon>Peronosporales</taxon>
        <taxon>Peronosporaceae</taxon>
        <taxon>Phytophthora</taxon>
    </lineage>
</organism>
<accession>A0A8J5I735</accession>
<proteinExistence type="predicted"/>
<gene>
    <name evidence="8" type="ORF">JG688_00014897</name>
</gene>
<comment type="subcellular location">
    <subcellularLocation>
        <location evidence="2">Chromosome</location>
    </subcellularLocation>
    <subcellularLocation>
        <location evidence="1">Nucleus</location>
    </subcellularLocation>
</comment>
<dbReference type="InterPro" id="IPR001951">
    <property type="entry name" value="Histone_H4"/>
</dbReference>
<keyword evidence="7" id="KW-0544">Nucleosome core</keyword>
<dbReference type="GO" id="GO:0000786">
    <property type="term" value="C:nucleosome"/>
    <property type="evidence" value="ECO:0007669"/>
    <property type="project" value="UniProtKB-KW"/>
</dbReference>
<evidence type="ECO:0000313" key="8">
    <source>
        <dbReference type="EMBL" id="KAG6948865.1"/>
    </source>
</evidence>
<dbReference type="GO" id="GO:0030527">
    <property type="term" value="F:structural constituent of chromatin"/>
    <property type="evidence" value="ECO:0007669"/>
    <property type="project" value="InterPro"/>
</dbReference>
<comment type="caution">
    <text evidence="8">The sequence shown here is derived from an EMBL/GenBank/DDBJ whole genome shotgun (WGS) entry which is preliminary data.</text>
</comment>
<evidence type="ECO:0000256" key="7">
    <source>
        <dbReference type="ARBA" id="ARBA00023269"/>
    </source>
</evidence>
<protein>
    <recommendedName>
        <fullName evidence="10">Histone H4</fullName>
    </recommendedName>
</protein>
<dbReference type="GO" id="GO:0005634">
    <property type="term" value="C:nucleus"/>
    <property type="evidence" value="ECO:0007669"/>
    <property type="project" value="UniProtKB-SubCell"/>
</dbReference>
<dbReference type="GO" id="GO:0003677">
    <property type="term" value="F:DNA binding"/>
    <property type="evidence" value="ECO:0007669"/>
    <property type="project" value="UniProtKB-KW"/>
</dbReference>
<keyword evidence="4" id="KW-0158">Chromosome</keyword>
<comment type="subunit">
    <text evidence="3">The nucleosome is a histone octamer containing two molecules each of H2A, H2B, H3 and H4 assembled in one H3-H4 heterotetramer and two H2A-H2B heterodimers. The octamer wraps approximately 147 bp of DNA.</text>
</comment>
<keyword evidence="6" id="KW-0539">Nucleus</keyword>
<evidence type="ECO:0008006" key="10">
    <source>
        <dbReference type="Google" id="ProtNLM"/>
    </source>
</evidence>
<keyword evidence="5" id="KW-0238">DNA-binding</keyword>
<evidence type="ECO:0000256" key="3">
    <source>
        <dbReference type="ARBA" id="ARBA00011538"/>
    </source>
</evidence>
<evidence type="ECO:0000256" key="2">
    <source>
        <dbReference type="ARBA" id="ARBA00004286"/>
    </source>
</evidence>
<dbReference type="PANTHER" id="PTHR10484">
    <property type="entry name" value="HISTONE H4"/>
    <property type="match status" value="1"/>
</dbReference>
<name>A0A8J5I735_9STRA</name>
<sequence length="120" mass="13179">MSQPISYATHFKYGAYHSPLANFISPVHVMVGRGNGVQGLGAGGTKRHRKILRDNIQGITRSTIRGLARRAGVIRMSGLMQLQQLLGCVMQVIFFISSRSSKGAETKTRFLRTAAYPRAC</sequence>
<evidence type="ECO:0000313" key="9">
    <source>
        <dbReference type="Proteomes" id="UP000709295"/>
    </source>
</evidence>
<dbReference type="EMBL" id="JAENGY010001496">
    <property type="protein sequence ID" value="KAG6948865.1"/>
    <property type="molecule type" value="Genomic_DNA"/>
</dbReference>
<dbReference type="Proteomes" id="UP000709295">
    <property type="component" value="Unassembled WGS sequence"/>
</dbReference>
<reference evidence="8" key="1">
    <citation type="submission" date="2021-01" db="EMBL/GenBank/DDBJ databases">
        <title>Phytophthora aleatoria, a newly-described species from Pinus radiata is distinct from Phytophthora cactorum isolates based on comparative genomics.</title>
        <authorList>
            <person name="Mcdougal R."/>
            <person name="Panda P."/>
            <person name="Williams N."/>
            <person name="Studholme D.J."/>
        </authorList>
    </citation>
    <scope>NUCLEOTIDE SEQUENCE</scope>
    <source>
        <strain evidence="8">NZFS 4037</strain>
    </source>
</reference>